<proteinExistence type="predicted"/>
<dbReference type="AlphaFoldDB" id="A0AAE0NHK3"/>
<gene>
    <name evidence="2" type="ORF">B0H63DRAFT_495267</name>
</gene>
<evidence type="ECO:0000313" key="3">
    <source>
        <dbReference type="Proteomes" id="UP001285441"/>
    </source>
</evidence>
<dbReference type="PANTHER" id="PTHR10622">
    <property type="entry name" value="HET DOMAIN-CONTAINING PROTEIN"/>
    <property type="match status" value="1"/>
</dbReference>
<dbReference type="PANTHER" id="PTHR10622:SF12">
    <property type="entry name" value="HET DOMAIN-CONTAINING PROTEIN"/>
    <property type="match status" value="1"/>
</dbReference>
<dbReference type="EMBL" id="JAULSW010000005">
    <property type="protein sequence ID" value="KAK3381678.1"/>
    <property type="molecule type" value="Genomic_DNA"/>
</dbReference>
<evidence type="ECO:0000313" key="2">
    <source>
        <dbReference type="EMBL" id="KAK3381678.1"/>
    </source>
</evidence>
<name>A0AAE0NHK3_9PEZI</name>
<reference evidence="2" key="1">
    <citation type="journal article" date="2023" name="Mol. Phylogenet. Evol.">
        <title>Genome-scale phylogeny and comparative genomics of the fungal order Sordariales.</title>
        <authorList>
            <person name="Hensen N."/>
            <person name="Bonometti L."/>
            <person name="Westerberg I."/>
            <person name="Brannstrom I.O."/>
            <person name="Guillou S."/>
            <person name="Cros-Aarteil S."/>
            <person name="Calhoun S."/>
            <person name="Haridas S."/>
            <person name="Kuo A."/>
            <person name="Mondo S."/>
            <person name="Pangilinan J."/>
            <person name="Riley R."/>
            <person name="LaButti K."/>
            <person name="Andreopoulos B."/>
            <person name="Lipzen A."/>
            <person name="Chen C."/>
            <person name="Yan M."/>
            <person name="Daum C."/>
            <person name="Ng V."/>
            <person name="Clum A."/>
            <person name="Steindorff A."/>
            <person name="Ohm R.A."/>
            <person name="Martin F."/>
            <person name="Silar P."/>
            <person name="Natvig D.O."/>
            <person name="Lalanne C."/>
            <person name="Gautier V."/>
            <person name="Ament-Velasquez S.L."/>
            <person name="Kruys A."/>
            <person name="Hutchinson M.I."/>
            <person name="Powell A.J."/>
            <person name="Barry K."/>
            <person name="Miller A.N."/>
            <person name="Grigoriev I.V."/>
            <person name="Debuchy R."/>
            <person name="Gladieux P."/>
            <person name="Hiltunen Thoren M."/>
            <person name="Johannesson H."/>
        </authorList>
    </citation>
    <scope>NUCLEOTIDE SEQUENCE</scope>
    <source>
        <strain evidence="2">CBS 232.78</strain>
    </source>
</reference>
<reference evidence="2" key="2">
    <citation type="submission" date="2023-06" db="EMBL/GenBank/DDBJ databases">
        <authorList>
            <consortium name="Lawrence Berkeley National Laboratory"/>
            <person name="Haridas S."/>
            <person name="Hensen N."/>
            <person name="Bonometti L."/>
            <person name="Westerberg I."/>
            <person name="Brannstrom I.O."/>
            <person name="Guillou S."/>
            <person name="Cros-Aarteil S."/>
            <person name="Calhoun S."/>
            <person name="Kuo A."/>
            <person name="Mondo S."/>
            <person name="Pangilinan J."/>
            <person name="Riley R."/>
            <person name="LaButti K."/>
            <person name="Andreopoulos B."/>
            <person name="Lipzen A."/>
            <person name="Chen C."/>
            <person name="Yanf M."/>
            <person name="Daum C."/>
            <person name="Ng V."/>
            <person name="Clum A."/>
            <person name="Steindorff A."/>
            <person name="Ohm R."/>
            <person name="Martin F."/>
            <person name="Silar P."/>
            <person name="Natvig D."/>
            <person name="Lalanne C."/>
            <person name="Gautier V."/>
            <person name="Ament-velasquez S.L."/>
            <person name="Kruys A."/>
            <person name="Hutchinson M.I."/>
            <person name="Powell A.J."/>
            <person name="Barry K."/>
            <person name="Miller A.N."/>
            <person name="Grigoriev I.V."/>
            <person name="Debuchy R."/>
            <person name="Gladieux P."/>
            <person name="Thoren M.H."/>
            <person name="Johannesson H."/>
        </authorList>
    </citation>
    <scope>NUCLEOTIDE SEQUENCE</scope>
    <source>
        <strain evidence="2">CBS 232.78</strain>
    </source>
</reference>
<organism evidence="2 3">
    <name type="scientific">Podospora didyma</name>
    <dbReference type="NCBI Taxonomy" id="330526"/>
    <lineage>
        <taxon>Eukaryota</taxon>
        <taxon>Fungi</taxon>
        <taxon>Dikarya</taxon>
        <taxon>Ascomycota</taxon>
        <taxon>Pezizomycotina</taxon>
        <taxon>Sordariomycetes</taxon>
        <taxon>Sordariomycetidae</taxon>
        <taxon>Sordariales</taxon>
        <taxon>Podosporaceae</taxon>
        <taxon>Podospora</taxon>
    </lineage>
</organism>
<sequence>MMLINTITLKLEEFFGTIPDYAILSHAWAGGEVSFEEFMQCRPALQATQGFAKIAAACDKARSHGMAYCWVDTCCIDKSSSADLSESTNSMFNWYRKSQACYVFLADFDLDVDAEESVASRIAKCRWFTRGWCLQELIAPTHLRFYDCKWRCFGTKESLRKYISEISGVAQDILNDSSHLHTVPVAKRMSWSSRRNERVEDMAYSLLGIFDINMPMLYGEGDKAFIRL</sequence>
<protein>
    <submittedName>
        <fullName evidence="2">Heterokaryon incompatibility protein-domain-containing protein</fullName>
    </submittedName>
</protein>
<dbReference type="InterPro" id="IPR010730">
    <property type="entry name" value="HET"/>
</dbReference>
<dbReference type="Proteomes" id="UP001285441">
    <property type="component" value="Unassembled WGS sequence"/>
</dbReference>
<keyword evidence="3" id="KW-1185">Reference proteome</keyword>
<evidence type="ECO:0000259" key="1">
    <source>
        <dbReference type="Pfam" id="PF06985"/>
    </source>
</evidence>
<comment type="caution">
    <text evidence="2">The sequence shown here is derived from an EMBL/GenBank/DDBJ whole genome shotgun (WGS) entry which is preliminary data.</text>
</comment>
<accession>A0AAE0NHK3</accession>
<dbReference type="Pfam" id="PF06985">
    <property type="entry name" value="HET"/>
    <property type="match status" value="1"/>
</dbReference>
<feature type="domain" description="Heterokaryon incompatibility" evidence="1">
    <location>
        <begin position="21"/>
        <end position="107"/>
    </location>
</feature>